<keyword evidence="2" id="KW-0813">Transport</keyword>
<dbReference type="InterPro" id="IPR029439">
    <property type="entry name" value="Wzt_C"/>
</dbReference>
<gene>
    <name evidence="7" type="ORF">H4F90_15265</name>
</gene>
<dbReference type="InterPro" id="IPR027417">
    <property type="entry name" value="P-loop_NTPase"/>
</dbReference>
<evidence type="ECO:0000256" key="1">
    <source>
        <dbReference type="ARBA" id="ARBA00005417"/>
    </source>
</evidence>
<dbReference type="Proteomes" id="UP000586093">
    <property type="component" value="Unassembled WGS sequence"/>
</dbReference>
<name>A0A839HUN0_9BURK</name>
<dbReference type="PANTHER" id="PTHR46743">
    <property type="entry name" value="TEICHOIC ACIDS EXPORT ATP-BINDING PROTEIN TAGH"/>
    <property type="match status" value="1"/>
</dbReference>
<dbReference type="RefSeq" id="WP_182666156.1">
    <property type="nucleotide sequence ID" value="NZ_JACIVI010000008.1"/>
</dbReference>
<proteinExistence type="inferred from homology"/>
<evidence type="ECO:0000259" key="6">
    <source>
        <dbReference type="PROSITE" id="PS50893"/>
    </source>
</evidence>
<dbReference type="PROSITE" id="PS50893">
    <property type="entry name" value="ABC_TRANSPORTER_2"/>
    <property type="match status" value="1"/>
</dbReference>
<accession>A0A839HUN0</accession>
<protein>
    <submittedName>
        <fullName evidence="7">ABC transporter ATP-binding protein</fullName>
    </submittedName>
</protein>
<keyword evidence="3" id="KW-1003">Cell membrane</keyword>
<dbReference type="GO" id="GO:0016020">
    <property type="term" value="C:membrane"/>
    <property type="evidence" value="ECO:0007669"/>
    <property type="project" value="InterPro"/>
</dbReference>
<evidence type="ECO:0000256" key="2">
    <source>
        <dbReference type="ARBA" id="ARBA00022448"/>
    </source>
</evidence>
<dbReference type="Gene3D" id="3.40.50.300">
    <property type="entry name" value="P-loop containing nucleotide triphosphate hydrolases"/>
    <property type="match status" value="1"/>
</dbReference>
<keyword evidence="4" id="KW-0547">Nucleotide-binding</keyword>
<dbReference type="PANTHER" id="PTHR46743:SF2">
    <property type="entry name" value="TEICHOIC ACIDS EXPORT ATP-BINDING PROTEIN TAGH"/>
    <property type="match status" value="1"/>
</dbReference>
<evidence type="ECO:0000313" key="7">
    <source>
        <dbReference type="EMBL" id="MBB1163331.1"/>
    </source>
</evidence>
<dbReference type="SUPFAM" id="SSF52540">
    <property type="entry name" value="P-loop containing nucleoside triphosphate hydrolases"/>
    <property type="match status" value="1"/>
</dbReference>
<dbReference type="AlphaFoldDB" id="A0A839HUN0"/>
<evidence type="ECO:0000256" key="3">
    <source>
        <dbReference type="ARBA" id="ARBA00022475"/>
    </source>
</evidence>
<keyword evidence="5 7" id="KW-0067">ATP-binding</keyword>
<evidence type="ECO:0000256" key="5">
    <source>
        <dbReference type="ARBA" id="ARBA00022840"/>
    </source>
</evidence>
<dbReference type="InterPro" id="IPR015860">
    <property type="entry name" value="ABC_transpr_TagH-like"/>
</dbReference>
<evidence type="ECO:0000313" key="8">
    <source>
        <dbReference type="Proteomes" id="UP000586093"/>
    </source>
</evidence>
<comment type="similarity">
    <text evidence="1">Belongs to the ABC transporter superfamily.</text>
</comment>
<keyword evidence="3" id="KW-0472">Membrane</keyword>
<comment type="caution">
    <text evidence="7">The sequence shown here is derived from an EMBL/GenBank/DDBJ whole genome shotgun (WGS) entry which is preliminary data.</text>
</comment>
<dbReference type="InterPro" id="IPR050683">
    <property type="entry name" value="Bact_Polysacc_Export_ATP-bd"/>
</dbReference>
<dbReference type="CDD" id="cd10147">
    <property type="entry name" value="Wzt_C-like"/>
    <property type="match status" value="1"/>
</dbReference>
<dbReference type="SMART" id="SM00382">
    <property type="entry name" value="AAA"/>
    <property type="match status" value="1"/>
</dbReference>
<dbReference type="CDD" id="cd03220">
    <property type="entry name" value="ABC_KpsT_Wzt"/>
    <property type="match status" value="1"/>
</dbReference>
<dbReference type="InterPro" id="IPR003593">
    <property type="entry name" value="AAA+_ATPase"/>
</dbReference>
<organism evidence="7 8">
    <name type="scientific">Aquariibacter albus</name>
    <dbReference type="NCBI Taxonomy" id="2759899"/>
    <lineage>
        <taxon>Bacteria</taxon>
        <taxon>Pseudomonadati</taxon>
        <taxon>Pseudomonadota</taxon>
        <taxon>Betaproteobacteria</taxon>
        <taxon>Burkholderiales</taxon>
        <taxon>Sphaerotilaceae</taxon>
        <taxon>Aquariibacter</taxon>
    </lineage>
</organism>
<dbReference type="InterPro" id="IPR003439">
    <property type="entry name" value="ABC_transporter-like_ATP-bd"/>
</dbReference>
<dbReference type="GO" id="GO:0016887">
    <property type="term" value="F:ATP hydrolysis activity"/>
    <property type="evidence" value="ECO:0007669"/>
    <property type="project" value="InterPro"/>
</dbReference>
<feature type="domain" description="ABC transporter" evidence="6">
    <location>
        <begin position="26"/>
        <end position="246"/>
    </location>
</feature>
<evidence type="ECO:0000256" key="4">
    <source>
        <dbReference type="ARBA" id="ARBA00022741"/>
    </source>
</evidence>
<sequence>MLPGTLIARDLGKAYRSGGAASHGILQALRRPDAATDRHWVVQDVNLSLRPGESLGLVGDNGAGKSTLLRLLAGALAPTRGRVQHVGRRAVMLQLGGGFHPELSGRENLRIGCAVMGLSPAESEAVLPEIIRFSELEDALDQPLRTLSSGMQLRLGFSLATAVRPDLLIVDEHLAVGDLHFQRKCMRRILDLKSSGCTLVFCSHAPFLLSEVCEQVLWMHQGRPRLLDRSSVVLNAYEQHVRERDGQAPAAPVPAPVAAPAEFGEARCHLLRFELLGDLQEGVMRTGQRLVIEVEALLPEALWRRGIDLGLLLLRSDGLRCTTLLSRDEPINRIWTPLGGERYRARCVIEDLPLLAGRYSFDYGLLERGTPVVLAGAQRIASFEIHSEVLDMGLLRIEARWDPPAAASGRPAP</sequence>
<keyword evidence="8" id="KW-1185">Reference proteome</keyword>
<reference evidence="7 8" key="1">
    <citation type="submission" date="2020-08" db="EMBL/GenBank/DDBJ databases">
        <title>Aquariorum lacteus gen. nov., sp. nov., a new member of the family Comamonadaceae, isolated from freshwater aquarium.</title>
        <authorList>
            <person name="Chun S.-J."/>
        </authorList>
    </citation>
    <scope>NUCLEOTIDE SEQUENCE [LARGE SCALE GENOMIC DNA]</scope>
    <source>
        <strain evidence="7 8">SJAQ100</strain>
    </source>
</reference>
<dbReference type="GO" id="GO:0005524">
    <property type="term" value="F:ATP binding"/>
    <property type="evidence" value="ECO:0007669"/>
    <property type="project" value="UniProtKB-KW"/>
</dbReference>
<dbReference type="Pfam" id="PF00005">
    <property type="entry name" value="ABC_tran"/>
    <property type="match status" value="1"/>
</dbReference>
<dbReference type="GO" id="GO:0140359">
    <property type="term" value="F:ABC-type transporter activity"/>
    <property type="evidence" value="ECO:0007669"/>
    <property type="project" value="InterPro"/>
</dbReference>
<dbReference type="EMBL" id="JACIVI010000008">
    <property type="protein sequence ID" value="MBB1163331.1"/>
    <property type="molecule type" value="Genomic_DNA"/>
</dbReference>